<evidence type="ECO:0000256" key="6">
    <source>
        <dbReference type="SAM" id="Coils"/>
    </source>
</evidence>
<keyword evidence="2" id="KW-0963">Cytoplasm</keyword>
<evidence type="ECO:0000259" key="8">
    <source>
        <dbReference type="SMART" id="SM00322"/>
    </source>
</evidence>
<dbReference type="CDD" id="cd22410">
    <property type="entry name" value="KH-I_Vigilin_rpt7"/>
    <property type="match status" value="1"/>
</dbReference>
<accession>A0A8W8KC31</accession>
<evidence type="ECO:0000313" key="9">
    <source>
        <dbReference type="EnsemblMetazoa" id="G23279.7:cds"/>
    </source>
</evidence>
<dbReference type="CDD" id="cd22417">
    <property type="entry name" value="KH-I_Vigilin_rpt14"/>
    <property type="match status" value="1"/>
</dbReference>
<dbReference type="Proteomes" id="UP000005408">
    <property type="component" value="Unassembled WGS sequence"/>
</dbReference>
<keyword evidence="3" id="KW-0677">Repeat</keyword>
<feature type="coiled-coil region" evidence="6">
    <location>
        <begin position="1000"/>
        <end position="1027"/>
    </location>
</feature>
<dbReference type="CDD" id="cd22415">
    <property type="entry name" value="KH-I_Vigilin_rpt12"/>
    <property type="match status" value="1"/>
</dbReference>
<dbReference type="Pfam" id="PF00013">
    <property type="entry name" value="KH_1"/>
    <property type="match status" value="14"/>
</dbReference>
<dbReference type="GO" id="GO:0003729">
    <property type="term" value="F:mRNA binding"/>
    <property type="evidence" value="ECO:0007669"/>
    <property type="project" value="TreeGrafter"/>
</dbReference>
<dbReference type="CDD" id="cd22405">
    <property type="entry name" value="KH-I_Vigilin_rpt1"/>
    <property type="match status" value="1"/>
</dbReference>
<comment type="subcellular location">
    <subcellularLocation>
        <location evidence="1">Cytoplasm</location>
    </subcellularLocation>
</comment>
<feature type="domain" description="K Homology" evidence="8">
    <location>
        <begin position="279"/>
        <end position="346"/>
    </location>
</feature>
<feature type="domain" description="K Homology" evidence="8">
    <location>
        <begin position="949"/>
        <end position="1015"/>
    </location>
</feature>
<dbReference type="InterPro" id="IPR036612">
    <property type="entry name" value="KH_dom_type_1_sf"/>
</dbReference>
<dbReference type="PANTHER" id="PTHR10627:SF31">
    <property type="entry name" value="DODECA-SATELLITE-BINDING PROTEIN 1, ISOFORM A"/>
    <property type="match status" value="1"/>
</dbReference>
<dbReference type="CDD" id="cd22409">
    <property type="entry name" value="KH-I_Vigilin_rpt5"/>
    <property type="match status" value="1"/>
</dbReference>
<evidence type="ECO:0000256" key="4">
    <source>
        <dbReference type="ARBA" id="ARBA00022884"/>
    </source>
</evidence>
<feature type="compositionally biased region" description="Basic and acidic residues" evidence="7">
    <location>
        <begin position="1186"/>
        <end position="1196"/>
    </location>
</feature>
<feature type="domain" description="K Homology" evidence="8">
    <location>
        <begin position="418"/>
        <end position="486"/>
    </location>
</feature>
<evidence type="ECO:0000256" key="3">
    <source>
        <dbReference type="ARBA" id="ARBA00022737"/>
    </source>
</evidence>
<evidence type="ECO:0000256" key="1">
    <source>
        <dbReference type="ARBA" id="ARBA00004496"/>
    </source>
</evidence>
<feature type="domain" description="K Homology" evidence="8">
    <location>
        <begin position="710"/>
        <end position="779"/>
    </location>
</feature>
<dbReference type="CDD" id="cd22408">
    <property type="entry name" value="KH-I_Vigilin_rpt4"/>
    <property type="match status" value="1"/>
</dbReference>
<keyword evidence="4 5" id="KW-0694">RNA-binding</keyword>
<dbReference type="CDD" id="cd22406">
    <property type="entry name" value="KH-I_Vigilin_rpt2"/>
    <property type="match status" value="1"/>
</dbReference>
<dbReference type="CDD" id="cd02394">
    <property type="entry name" value="KH-I_Vigilin_rpt6"/>
    <property type="match status" value="1"/>
</dbReference>
<evidence type="ECO:0000313" key="10">
    <source>
        <dbReference type="Proteomes" id="UP000005408"/>
    </source>
</evidence>
<feature type="domain" description="K Homology" evidence="8">
    <location>
        <begin position="1027"/>
        <end position="1096"/>
    </location>
</feature>
<organism evidence="9 10">
    <name type="scientific">Magallana gigas</name>
    <name type="common">Pacific oyster</name>
    <name type="synonym">Crassostrea gigas</name>
    <dbReference type="NCBI Taxonomy" id="29159"/>
    <lineage>
        <taxon>Eukaryota</taxon>
        <taxon>Metazoa</taxon>
        <taxon>Spiralia</taxon>
        <taxon>Lophotrochozoa</taxon>
        <taxon>Mollusca</taxon>
        <taxon>Bivalvia</taxon>
        <taxon>Autobranchia</taxon>
        <taxon>Pteriomorphia</taxon>
        <taxon>Ostreida</taxon>
        <taxon>Ostreoidea</taxon>
        <taxon>Ostreidae</taxon>
        <taxon>Magallana</taxon>
    </lineage>
</organism>
<dbReference type="CDD" id="cd22414">
    <property type="entry name" value="KH-I_Vigilin_rpt11"/>
    <property type="match status" value="1"/>
</dbReference>
<feature type="coiled-coil region" evidence="6">
    <location>
        <begin position="613"/>
        <end position="640"/>
    </location>
</feature>
<feature type="domain" description="K Homology" evidence="8">
    <location>
        <begin position="856"/>
        <end position="948"/>
    </location>
</feature>
<dbReference type="Pfam" id="PF24668">
    <property type="entry name" value="KH_Vigilin"/>
    <property type="match status" value="1"/>
</dbReference>
<dbReference type="CDD" id="cd22416">
    <property type="entry name" value="KH-I_Vigilin_rpt13"/>
    <property type="match status" value="1"/>
</dbReference>
<sequence length="1246" mass="140561">MASTSEKVRPVEEEAYAPENYADVFPELPQAPPLEVTQWPAKTPAAWKTNVRPSKCTQVFTVPLEERRFKEMNENSFGDEGQTEQAKICKEIMAKHDVSIEISLSKDQSLTVVITGREQFVMRARREVLGRLQTQASDTVKIPREYHRFILGKNGKKLQQLEYETATKITIPRADEKLDGIKIIGPKEGIERARHEIQIIADEQAKLAFERLQIPHIYHPFICGPNNTLVDKLKEETGAKIHIPPSVLNKDEIVVSGDKEGVMRAKDTIMKIYQEKKRKCQTVSVEVRKSQHKYIIGPRGSGIQEILLATGVSVEVPNQDSVETITLRGEQDKLGPALTMVYSKANSVVFAEVEAPAWLHRYVIGKQGANVRKITQEFPKVHIEFTEGENKIKIEGPPEEVEDAVKALETIVRDLKKRMDFAEVTIDNKFHKHIIGKSGQNITRIKNDTGCAIKIPSDSENSNVIRIEGEPKGVAQAKQELLEMAKRMENEKTRDIIIEQRFHRTIIGAKGEKIREIKDKFNQVQVTFPDPGKKSDIVTLRGPKNDVDKCYKYLQTLQQEMVQSSFQAQVHIFKDFHKNIIGKGGANIRKIREETDTKIDLPSENSDSDVIVITGKKANVEQAKAKIEAIQKELANIKEITVDIPHKFHNSIIGSKGKLIRSIMEENGGVIIRFPQEGSTQDKVTIRGPISDVENAKAQLLEIANEKQTSGFTVEVKAKPEYHRFLIGKNGSSIRKVREKTGARVIFPSSEDTDQETIVIIGKKESVDEAKKELESLIKNLDNVVEGEMHVDPKHHRYFVARRGEVLKHIGDEFGGVTVSFPRSGVKSDKVVIKGSKDCVEGAKRRIQEIVEDLESQVSVDCVIPQMYHRTVMGTRGANVQDICKTYDVGIKFPDRPVANGENHNNGMANGDVDEITAQGSKKCDTIVLTGKQENCDKAKEALLALVPVTEETAVPYDFHRRIIGQQGKDVRAMMKQFDVNISIPPPEEHSDKVKVTGPPNNVKNAIEALQKKCEQLELEKEERILKGFSLTVAVDSQYHPKIIGRKGERVKKIREEHDVIIQFPRENDAEQNSITITGYEKNAEAAKETILNIVREYEEMTTVECRIDHRVHPRIIGQRGRNVKKIMEMYKVDIRFPRQTDNDPDLILISGDEDNCMDCKDELLNLEEEYLQDVIDKEMMGQYERPSKYEEEKRSNPKSTGFVVAGAPWDRPPDTSSTEDFPSMGASTVAPKVNTAWGSNRLGKR</sequence>
<feature type="domain" description="K Homology" evidence="8">
    <location>
        <begin position="206"/>
        <end position="274"/>
    </location>
</feature>
<dbReference type="CDD" id="cd22413">
    <property type="entry name" value="KH-I_Vigilin_rpt10"/>
    <property type="match status" value="1"/>
</dbReference>
<dbReference type="PROSITE" id="PS50084">
    <property type="entry name" value="KH_TYPE_1"/>
    <property type="match status" value="14"/>
</dbReference>
<evidence type="ECO:0000256" key="5">
    <source>
        <dbReference type="PROSITE-ProRule" id="PRU00117"/>
    </source>
</evidence>
<dbReference type="CDD" id="cd22411">
    <property type="entry name" value="KH-I_Vigilin_rpt8"/>
    <property type="match status" value="1"/>
</dbReference>
<dbReference type="CDD" id="cd22412">
    <property type="entry name" value="KH-I_Vigilin_rpt9"/>
    <property type="match status" value="1"/>
</dbReference>
<dbReference type="SMART" id="SM00322">
    <property type="entry name" value="KH"/>
    <property type="match status" value="14"/>
</dbReference>
<dbReference type="FunFam" id="3.30.1370.10:FF:000039">
    <property type="entry name" value="vigilin isoform X1"/>
    <property type="match status" value="1"/>
</dbReference>
<reference evidence="9" key="1">
    <citation type="submission" date="2022-08" db="UniProtKB">
        <authorList>
            <consortium name="EnsemblMetazoa"/>
        </authorList>
    </citation>
    <scope>IDENTIFICATION</scope>
    <source>
        <strain evidence="9">05x7-T-G4-1.051#20</strain>
    </source>
</reference>
<proteinExistence type="predicted"/>
<keyword evidence="10" id="KW-1185">Reference proteome</keyword>
<feature type="domain" description="K Homology" evidence="8">
    <location>
        <begin position="1100"/>
        <end position="1169"/>
    </location>
</feature>
<dbReference type="AlphaFoldDB" id="A0A8W8KC31"/>
<feature type="region of interest" description="Disordered" evidence="7">
    <location>
        <begin position="1186"/>
        <end position="1228"/>
    </location>
</feature>
<dbReference type="InterPro" id="IPR004087">
    <property type="entry name" value="KH_dom"/>
</dbReference>
<dbReference type="SUPFAM" id="SSF54791">
    <property type="entry name" value="Eukaryotic type KH-domain (KH-domain type I)"/>
    <property type="match status" value="13"/>
</dbReference>
<dbReference type="InterPro" id="IPR057778">
    <property type="entry name" value="KH_Vigilin_N"/>
</dbReference>
<evidence type="ECO:0000256" key="7">
    <source>
        <dbReference type="SAM" id="MobiDB-lite"/>
    </source>
</evidence>
<protein>
    <recommendedName>
        <fullName evidence="8">K Homology domain-containing protein</fullName>
    </recommendedName>
</protein>
<dbReference type="OMA" id="WGPNMKP"/>
<dbReference type="EnsemblMetazoa" id="G23279.7">
    <property type="protein sequence ID" value="G23279.7:cds"/>
    <property type="gene ID" value="G23279"/>
</dbReference>
<dbReference type="OrthoDB" id="10027144at2759"/>
<keyword evidence="6" id="KW-0175">Coiled coil</keyword>
<dbReference type="CDD" id="cd22418">
    <property type="entry name" value="KH-I_Vigilin_rpt15"/>
    <property type="match status" value="1"/>
</dbReference>
<dbReference type="FunFam" id="3.30.1370.10:FF:000018">
    <property type="entry name" value="vigilin isoform X1"/>
    <property type="match status" value="2"/>
</dbReference>
<feature type="domain" description="K Homology" evidence="8">
    <location>
        <begin position="134"/>
        <end position="202"/>
    </location>
</feature>
<feature type="domain" description="K Homology" evidence="8">
    <location>
        <begin position="490"/>
        <end position="559"/>
    </location>
</feature>
<dbReference type="PANTHER" id="PTHR10627">
    <property type="entry name" value="SCP160"/>
    <property type="match status" value="1"/>
</dbReference>
<dbReference type="CDD" id="cd22407">
    <property type="entry name" value="KH-I_Vigilin_rpt3"/>
    <property type="match status" value="1"/>
</dbReference>
<dbReference type="InterPro" id="IPR004088">
    <property type="entry name" value="KH_dom_type_1"/>
</dbReference>
<feature type="domain" description="K Homology" evidence="8">
    <location>
        <begin position="636"/>
        <end position="705"/>
    </location>
</feature>
<feature type="domain" description="K Homology" evidence="8">
    <location>
        <begin position="783"/>
        <end position="852"/>
    </location>
</feature>
<feature type="domain" description="K Homology" evidence="8">
    <location>
        <begin position="347"/>
        <end position="413"/>
    </location>
</feature>
<feature type="domain" description="K Homology" evidence="8">
    <location>
        <begin position="564"/>
        <end position="632"/>
    </location>
</feature>
<evidence type="ECO:0000256" key="2">
    <source>
        <dbReference type="ARBA" id="ARBA00022490"/>
    </source>
</evidence>
<dbReference type="Gene3D" id="3.30.1370.10">
    <property type="entry name" value="K Homology domain, type 1"/>
    <property type="match status" value="14"/>
</dbReference>
<name>A0A8W8KC31_MAGGI</name>
<feature type="coiled-coil region" evidence="6">
    <location>
        <begin position="760"/>
        <end position="787"/>
    </location>
</feature>